<keyword evidence="2" id="KW-1003">Cell membrane</keyword>
<dbReference type="CDD" id="cd00637">
    <property type="entry name" value="7tm_classA_rhodopsin-like"/>
    <property type="match status" value="1"/>
</dbReference>
<name>A0A6J8A1S6_MYTCO</name>
<keyword evidence="5" id="KW-0297">G-protein coupled receptor</keyword>
<keyword evidence="3 10" id="KW-0812">Transmembrane</keyword>
<feature type="region of interest" description="Disordered" evidence="9">
    <location>
        <begin position="312"/>
        <end position="337"/>
    </location>
</feature>
<accession>A0A6J8A1S6</accession>
<dbReference type="EMBL" id="CACVKT020000520">
    <property type="protein sequence ID" value="CAC5359707.1"/>
    <property type="molecule type" value="Genomic_DNA"/>
</dbReference>
<comment type="subcellular location">
    <subcellularLocation>
        <location evidence="1">Cell membrane</location>
        <topology evidence="1">Multi-pass membrane protein</topology>
    </subcellularLocation>
</comment>
<evidence type="ECO:0000256" key="5">
    <source>
        <dbReference type="ARBA" id="ARBA00023040"/>
    </source>
</evidence>
<dbReference type="PRINTS" id="PR00237">
    <property type="entry name" value="GPCRRHODOPSN"/>
</dbReference>
<evidence type="ECO:0000256" key="8">
    <source>
        <dbReference type="ARBA" id="ARBA00023224"/>
    </source>
</evidence>
<keyword evidence="7" id="KW-0675">Receptor</keyword>
<dbReference type="PROSITE" id="PS50262">
    <property type="entry name" value="G_PROTEIN_RECEP_F1_2"/>
    <property type="match status" value="1"/>
</dbReference>
<dbReference type="GO" id="GO:0005886">
    <property type="term" value="C:plasma membrane"/>
    <property type="evidence" value="ECO:0007669"/>
    <property type="project" value="UniProtKB-SubCell"/>
</dbReference>
<feature type="transmembrane region" description="Helical" evidence="10">
    <location>
        <begin position="20"/>
        <end position="39"/>
    </location>
</feature>
<reference evidence="12 13" key="1">
    <citation type="submission" date="2020-06" db="EMBL/GenBank/DDBJ databases">
        <authorList>
            <person name="Li R."/>
            <person name="Bekaert M."/>
        </authorList>
    </citation>
    <scope>NUCLEOTIDE SEQUENCE [LARGE SCALE GENOMIC DNA]</scope>
    <source>
        <strain evidence="13">wild</strain>
    </source>
</reference>
<evidence type="ECO:0000256" key="10">
    <source>
        <dbReference type="SAM" id="Phobius"/>
    </source>
</evidence>
<dbReference type="Proteomes" id="UP000507470">
    <property type="component" value="Unassembled WGS sequence"/>
</dbReference>
<evidence type="ECO:0000313" key="13">
    <source>
        <dbReference type="Proteomes" id="UP000507470"/>
    </source>
</evidence>
<organism evidence="12 13">
    <name type="scientific">Mytilus coruscus</name>
    <name type="common">Sea mussel</name>
    <dbReference type="NCBI Taxonomy" id="42192"/>
    <lineage>
        <taxon>Eukaryota</taxon>
        <taxon>Metazoa</taxon>
        <taxon>Spiralia</taxon>
        <taxon>Lophotrochozoa</taxon>
        <taxon>Mollusca</taxon>
        <taxon>Bivalvia</taxon>
        <taxon>Autobranchia</taxon>
        <taxon>Pteriomorphia</taxon>
        <taxon>Mytilida</taxon>
        <taxon>Mytiloidea</taxon>
        <taxon>Mytilidae</taxon>
        <taxon>Mytilinae</taxon>
        <taxon>Mytilus</taxon>
    </lineage>
</organism>
<keyword evidence="8" id="KW-0807">Transducer</keyword>
<dbReference type="GO" id="GO:0008528">
    <property type="term" value="F:G protein-coupled peptide receptor activity"/>
    <property type="evidence" value="ECO:0007669"/>
    <property type="project" value="TreeGrafter"/>
</dbReference>
<sequence>MANRNTTEFWITMVVLDITIMSLYMIIGVIGNTLVLVVYWKGLMNISEERYFIPILAVSDLIACIVCCSLSTTWDLMQITFTNTALCKFIYYIIGNTTYMSGFLLLCIAIQRYLKICRKRTLGIRWRRRLVLVAFLLSVACSIPLALKYGIVDFYSDGEIIGKRCGKLKLDSKITGAAYGIACAVVIVFSASAFIILYGKISCFIFGHLRTQTFKKAIARLSRRSIPFSIKGINDSTGLRFADRHIHVEQKHNDIYNFNDSGTSLSSNTLGISESSGSLTSKARLETSSSEQKAHFLAELSKSQKYVNEMEITSKNSIETQNPDETQYSERRTENSSNNKLHMWRNRRLKYRFTIMFMVITIVFLLCYSPVGTLLLLEGFFPDFWERLTSTETSVILVLYHSYIINNIANPFIYAFMDPEFYKKAKTVL</sequence>
<dbReference type="InterPro" id="IPR017452">
    <property type="entry name" value="GPCR_Rhodpsn_7TM"/>
</dbReference>
<feature type="transmembrane region" description="Helical" evidence="10">
    <location>
        <begin position="51"/>
        <end position="74"/>
    </location>
</feature>
<dbReference type="InterPro" id="IPR000276">
    <property type="entry name" value="GPCR_Rhodpsn"/>
</dbReference>
<evidence type="ECO:0000256" key="4">
    <source>
        <dbReference type="ARBA" id="ARBA00022989"/>
    </source>
</evidence>
<dbReference type="Gene3D" id="1.20.1070.10">
    <property type="entry name" value="Rhodopsin 7-helix transmembrane proteins"/>
    <property type="match status" value="1"/>
</dbReference>
<feature type="transmembrane region" description="Helical" evidence="10">
    <location>
        <begin position="397"/>
        <end position="417"/>
    </location>
</feature>
<dbReference type="OrthoDB" id="10005568at2759"/>
<evidence type="ECO:0000256" key="2">
    <source>
        <dbReference type="ARBA" id="ARBA00022475"/>
    </source>
</evidence>
<keyword evidence="13" id="KW-1185">Reference proteome</keyword>
<evidence type="ECO:0000256" key="3">
    <source>
        <dbReference type="ARBA" id="ARBA00022692"/>
    </source>
</evidence>
<dbReference type="SUPFAM" id="SSF81321">
    <property type="entry name" value="Family A G protein-coupled receptor-like"/>
    <property type="match status" value="1"/>
</dbReference>
<evidence type="ECO:0000256" key="6">
    <source>
        <dbReference type="ARBA" id="ARBA00023136"/>
    </source>
</evidence>
<feature type="transmembrane region" description="Helical" evidence="10">
    <location>
        <begin position="177"/>
        <end position="198"/>
    </location>
</feature>
<evidence type="ECO:0000256" key="9">
    <source>
        <dbReference type="SAM" id="MobiDB-lite"/>
    </source>
</evidence>
<evidence type="ECO:0000259" key="11">
    <source>
        <dbReference type="PROSITE" id="PS50262"/>
    </source>
</evidence>
<feature type="domain" description="G-protein coupled receptors family 1 profile" evidence="11">
    <location>
        <begin position="31"/>
        <end position="414"/>
    </location>
</feature>
<keyword evidence="6 10" id="KW-0472">Membrane</keyword>
<dbReference type="GO" id="GO:0007218">
    <property type="term" value="P:neuropeptide signaling pathway"/>
    <property type="evidence" value="ECO:0007669"/>
    <property type="project" value="TreeGrafter"/>
</dbReference>
<evidence type="ECO:0000256" key="7">
    <source>
        <dbReference type="ARBA" id="ARBA00023170"/>
    </source>
</evidence>
<proteinExistence type="predicted"/>
<feature type="transmembrane region" description="Helical" evidence="10">
    <location>
        <begin position="353"/>
        <end position="377"/>
    </location>
</feature>
<dbReference type="AlphaFoldDB" id="A0A6J8A1S6"/>
<dbReference type="PANTHER" id="PTHR24230:SF158">
    <property type="entry name" value="G-PROTEIN COUPLED RECEPTORS FAMILY 1 PROFILE DOMAIN-CONTAINING PROTEIN"/>
    <property type="match status" value="1"/>
</dbReference>
<feature type="transmembrane region" description="Helical" evidence="10">
    <location>
        <begin position="130"/>
        <end position="147"/>
    </location>
</feature>
<keyword evidence="4 10" id="KW-1133">Transmembrane helix</keyword>
<feature type="compositionally biased region" description="Polar residues" evidence="9">
    <location>
        <begin position="312"/>
        <end position="326"/>
    </location>
</feature>
<dbReference type="Pfam" id="PF00001">
    <property type="entry name" value="7tm_1"/>
    <property type="match status" value="1"/>
</dbReference>
<dbReference type="PANTHER" id="PTHR24230">
    <property type="entry name" value="G-PROTEIN COUPLED RECEPTOR"/>
    <property type="match status" value="1"/>
</dbReference>
<protein>
    <submittedName>
        <fullName evidence="12">CCKAR</fullName>
    </submittedName>
</protein>
<gene>
    <name evidence="12" type="ORF">MCOR_2455</name>
</gene>
<feature type="transmembrane region" description="Helical" evidence="10">
    <location>
        <begin position="89"/>
        <end position="110"/>
    </location>
</feature>
<evidence type="ECO:0000313" key="12">
    <source>
        <dbReference type="EMBL" id="CAC5359707.1"/>
    </source>
</evidence>
<evidence type="ECO:0000256" key="1">
    <source>
        <dbReference type="ARBA" id="ARBA00004651"/>
    </source>
</evidence>